<dbReference type="Pfam" id="PF04031">
    <property type="entry name" value="Las1"/>
    <property type="match status" value="1"/>
</dbReference>
<keyword evidence="3" id="KW-1185">Reference proteome</keyword>
<dbReference type="AlphaFoldDB" id="A0A9W7BV76"/>
<feature type="compositionally biased region" description="Basic and acidic residues" evidence="1">
    <location>
        <begin position="485"/>
        <end position="496"/>
    </location>
</feature>
<dbReference type="EMBL" id="BRXX01000134">
    <property type="protein sequence ID" value="GMH92980.1"/>
    <property type="molecule type" value="Genomic_DNA"/>
</dbReference>
<name>A0A9W7BV76_9STRA</name>
<evidence type="ECO:0000256" key="1">
    <source>
        <dbReference type="SAM" id="MobiDB-lite"/>
    </source>
</evidence>
<dbReference type="GO" id="GO:0090730">
    <property type="term" value="C:Las1 complex"/>
    <property type="evidence" value="ECO:0007669"/>
    <property type="project" value="InterPro"/>
</dbReference>
<organism evidence="2 3">
    <name type="scientific">Triparma verrucosa</name>
    <dbReference type="NCBI Taxonomy" id="1606542"/>
    <lineage>
        <taxon>Eukaryota</taxon>
        <taxon>Sar</taxon>
        <taxon>Stramenopiles</taxon>
        <taxon>Ochrophyta</taxon>
        <taxon>Bolidophyceae</taxon>
        <taxon>Parmales</taxon>
        <taxon>Triparmaceae</taxon>
        <taxon>Triparma</taxon>
    </lineage>
</organism>
<dbReference type="GO" id="GO:0030687">
    <property type="term" value="C:preribosome, large subunit precursor"/>
    <property type="evidence" value="ECO:0007669"/>
    <property type="project" value="TreeGrafter"/>
</dbReference>
<evidence type="ECO:0000313" key="2">
    <source>
        <dbReference type="EMBL" id="GMH92980.1"/>
    </source>
</evidence>
<protein>
    <recommendedName>
        <fullName evidence="4">Las1-like protein</fullName>
    </recommendedName>
</protein>
<proteinExistence type="predicted"/>
<dbReference type="PANTHER" id="PTHR15002:SF0">
    <property type="entry name" value="RIBOSOMAL BIOGENESIS PROTEIN LAS1L"/>
    <property type="match status" value="1"/>
</dbReference>
<dbReference type="GO" id="GO:0000460">
    <property type="term" value="P:maturation of 5.8S rRNA"/>
    <property type="evidence" value="ECO:0007669"/>
    <property type="project" value="TreeGrafter"/>
</dbReference>
<dbReference type="GO" id="GO:0004519">
    <property type="term" value="F:endonuclease activity"/>
    <property type="evidence" value="ECO:0007669"/>
    <property type="project" value="InterPro"/>
</dbReference>
<evidence type="ECO:0000313" key="3">
    <source>
        <dbReference type="Proteomes" id="UP001165160"/>
    </source>
</evidence>
<gene>
    <name evidence="2" type="ORF">TrVE_jg7756</name>
</gene>
<dbReference type="Proteomes" id="UP001165160">
    <property type="component" value="Unassembled WGS sequence"/>
</dbReference>
<dbReference type="GO" id="GO:0000470">
    <property type="term" value="P:maturation of LSU-rRNA"/>
    <property type="evidence" value="ECO:0007669"/>
    <property type="project" value="TreeGrafter"/>
</dbReference>
<dbReference type="InterPro" id="IPR007174">
    <property type="entry name" value="Las1"/>
</dbReference>
<reference evidence="3" key="1">
    <citation type="journal article" date="2023" name="Commun. Biol.">
        <title>Genome analysis of Parmales, the sister group of diatoms, reveals the evolutionary specialization of diatoms from phago-mixotrophs to photoautotrophs.</title>
        <authorList>
            <person name="Ban H."/>
            <person name="Sato S."/>
            <person name="Yoshikawa S."/>
            <person name="Yamada K."/>
            <person name="Nakamura Y."/>
            <person name="Ichinomiya M."/>
            <person name="Sato N."/>
            <person name="Blanc-Mathieu R."/>
            <person name="Endo H."/>
            <person name="Kuwata A."/>
            <person name="Ogata H."/>
        </authorList>
    </citation>
    <scope>NUCLEOTIDE SEQUENCE [LARGE SCALE GENOMIC DNA]</scope>
    <source>
        <strain evidence="3">NIES 3699</strain>
    </source>
</reference>
<evidence type="ECO:0008006" key="4">
    <source>
        <dbReference type="Google" id="ProtNLM"/>
    </source>
</evidence>
<feature type="region of interest" description="Disordered" evidence="1">
    <location>
        <begin position="426"/>
        <end position="498"/>
    </location>
</feature>
<accession>A0A9W7BV76</accession>
<dbReference type="PANTHER" id="PTHR15002">
    <property type="entry name" value="RIBOSOMAL BIOGENESIS PROTEIN LAS1L"/>
    <property type="match status" value="1"/>
</dbReference>
<comment type="caution">
    <text evidence="2">The sequence shown here is derived from an EMBL/GenBank/DDBJ whole genome shotgun (WGS) entry which is preliminary data.</text>
</comment>
<sequence>MKNAARDREREARRRVAQTLSPWRDHTEFVECSRALRYSLPLLNATKLGAPTAPDFDAALAYSILAGGIRTTAIWRRRATRLPHSIETTSKLCDAILLDASNSNLGAPSLSSMYGLALMRGVNGLTDVSNQKGGTASSVSSIAQSLNLPPWLVDLRHDISHNDLPTLPCLRVASLQFLEFLFERFWDVKTEQIGAAVSDVNSLLSQYKSASKRNESTREICKNLASSPRSVVTSCAIKFLVHDGDCSSKASSKQKQPSELYKRGALIPGNPSTILSDEKGFEYILKRYKQILFELQMMEDEFSLLLVVEIIGLIVSVEESGVKDSSAERVLWFALRWAEYFSSREFASSFDSSLAVNSKGVNLREKAQSKWKVEEKQFMSEGIRCRHIRIPSNGILDELEGRGGLLSRKIEQRFRDILGTGRRSFKRKRVDRAAGMEPPTSKNGKEEAEGGEGEHDREITLEEMEAMMCERQPEQQQPEPQQPEKPQELHNTKEGEAVIFESVGWEEINEEDYEGVSVNFTKTNREK</sequence>
<feature type="compositionally biased region" description="Basic and acidic residues" evidence="1">
    <location>
        <begin position="443"/>
        <end position="460"/>
    </location>
</feature>